<proteinExistence type="predicted"/>
<dbReference type="Proteomes" id="UP000477782">
    <property type="component" value="Unassembled WGS sequence"/>
</dbReference>
<evidence type="ECO:0000256" key="2">
    <source>
        <dbReference type="ARBA" id="ARBA00022692"/>
    </source>
</evidence>
<protein>
    <submittedName>
        <fullName evidence="6">Disulfide bond formation protein B</fullName>
    </submittedName>
</protein>
<keyword evidence="7" id="KW-1185">Reference proteome</keyword>
<evidence type="ECO:0000256" key="5">
    <source>
        <dbReference type="SAM" id="Phobius"/>
    </source>
</evidence>
<evidence type="ECO:0000313" key="7">
    <source>
        <dbReference type="Proteomes" id="UP000477782"/>
    </source>
</evidence>
<dbReference type="AlphaFoldDB" id="A0A6M0QMZ5"/>
<dbReference type="GO" id="GO:0006457">
    <property type="term" value="P:protein folding"/>
    <property type="evidence" value="ECO:0007669"/>
    <property type="project" value="InterPro"/>
</dbReference>
<dbReference type="Gene3D" id="1.20.1550.10">
    <property type="entry name" value="DsbB-like"/>
    <property type="match status" value="1"/>
</dbReference>
<evidence type="ECO:0000256" key="3">
    <source>
        <dbReference type="ARBA" id="ARBA00022989"/>
    </source>
</evidence>
<dbReference type="Pfam" id="PF02600">
    <property type="entry name" value="DsbB"/>
    <property type="match status" value="1"/>
</dbReference>
<dbReference type="InterPro" id="IPR003752">
    <property type="entry name" value="DiS_bond_form_DsbB/BdbC"/>
</dbReference>
<name>A0A6M0QMZ5_9RHOB</name>
<dbReference type="GO" id="GO:0016020">
    <property type="term" value="C:membrane"/>
    <property type="evidence" value="ECO:0007669"/>
    <property type="project" value="UniProtKB-SubCell"/>
</dbReference>
<keyword evidence="4 5" id="KW-0472">Membrane</keyword>
<dbReference type="PIRSF" id="PIRSF033913">
    <property type="entry name" value="S-S_format_DsbB"/>
    <property type="match status" value="1"/>
</dbReference>
<evidence type="ECO:0000256" key="4">
    <source>
        <dbReference type="ARBA" id="ARBA00023136"/>
    </source>
</evidence>
<dbReference type="EMBL" id="JAAIVJ010000001">
    <property type="protein sequence ID" value="NEY88828.1"/>
    <property type="molecule type" value="Genomic_DNA"/>
</dbReference>
<dbReference type="SUPFAM" id="SSF158442">
    <property type="entry name" value="DsbB-like"/>
    <property type="match status" value="1"/>
</dbReference>
<sequence length="153" mass="15606">MTRTHLALLAAAGSAGLLLGALAFQYIGGLAPCVLCIWQRWPHVVALAFAGLYLWRGGPVLAALAGLAALSSAGIGVFHVGVEQGWWQGLAQCSVNTLAAVSSADLLNTEVNVGAPAACDKVAWSLMGISMPGWNVLASTAVAGLWALVARKG</sequence>
<accession>A0A6M0QMZ5</accession>
<dbReference type="GO" id="GO:0015035">
    <property type="term" value="F:protein-disulfide reductase activity"/>
    <property type="evidence" value="ECO:0007669"/>
    <property type="project" value="InterPro"/>
</dbReference>
<evidence type="ECO:0000256" key="1">
    <source>
        <dbReference type="ARBA" id="ARBA00004141"/>
    </source>
</evidence>
<dbReference type="RefSeq" id="WP_164622850.1">
    <property type="nucleotide sequence ID" value="NZ_JAAIVJ010000001.1"/>
</dbReference>
<dbReference type="InterPro" id="IPR024199">
    <property type="entry name" value="Uncharacterised_DsbB"/>
</dbReference>
<keyword evidence="3 5" id="KW-1133">Transmembrane helix</keyword>
<feature type="transmembrane region" description="Helical" evidence="5">
    <location>
        <begin position="39"/>
        <end position="55"/>
    </location>
</feature>
<keyword evidence="2 5" id="KW-0812">Transmembrane</keyword>
<dbReference type="InterPro" id="IPR023380">
    <property type="entry name" value="DsbB-like_sf"/>
</dbReference>
<evidence type="ECO:0000313" key="6">
    <source>
        <dbReference type="EMBL" id="NEY88828.1"/>
    </source>
</evidence>
<comment type="caution">
    <text evidence="6">The sequence shown here is derived from an EMBL/GenBank/DDBJ whole genome shotgun (WGS) entry which is preliminary data.</text>
</comment>
<reference evidence="6 7" key="1">
    <citation type="submission" date="2020-02" db="EMBL/GenBank/DDBJ databases">
        <authorList>
            <person name="Chen W.-M."/>
        </authorList>
    </citation>
    <scope>NUCLEOTIDE SEQUENCE [LARGE SCALE GENOMIC DNA]</scope>
    <source>
        <strain evidence="6 7">KMS-5</strain>
    </source>
</reference>
<feature type="transmembrane region" description="Helical" evidence="5">
    <location>
        <begin position="133"/>
        <end position="150"/>
    </location>
</feature>
<organism evidence="6 7">
    <name type="scientific">Tabrizicola oligotrophica</name>
    <dbReference type="NCBI Taxonomy" id="2710650"/>
    <lineage>
        <taxon>Bacteria</taxon>
        <taxon>Pseudomonadati</taxon>
        <taxon>Pseudomonadota</taxon>
        <taxon>Alphaproteobacteria</taxon>
        <taxon>Rhodobacterales</taxon>
        <taxon>Paracoccaceae</taxon>
        <taxon>Tabrizicola</taxon>
    </lineage>
</organism>
<feature type="transmembrane region" description="Helical" evidence="5">
    <location>
        <begin position="62"/>
        <end position="82"/>
    </location>
</feature>
<comment type="subcellular location">
    <subcellularLocation>
        <location evidence="1">Membrane</location>
        <topology evidence="1">Multi-pass membrane protein</topology>
    </subcellularLocation>
</comment>
<gene>
    <name evidence="6" type="ORF">G4Z14_00820</name>
</gene>